<sequence>MTATDTGADTGTSVSPDARRLWRRGRGLLIAAAALLITGLVLALLRSGDNGTLHPDSAAPLGSRAVNQLLTDHGIDITVAHTSEEVLAELDRLDRNDWPAATLLITHPENLAPERRDALRRETLRTGTRTVLAGAGPDTAAAFTPGIEVAPSAPTGELDPGCATDLTERAGSAQLGGHRYLLPPDTDRATAAAACYPFAGLPTLVTHHAGGPSETVLLGAPDLLYNANLDAYGNASLALQLLGAREHLIWYLPTAADAPGSGQDRSLTDLMAPGWRWAALQLAIAAALTAFWRGRRLGPVVTERLPVSVRAAETTEGRARLYHRNGARDRAAEALRSAARTRLAPRVGVAPAAAHSPEDLLHALAAHTHRAAADLHALLFGPAPADDPALVALADDLDALEASLTPDPKDPSQ</sequence>
<name>A0A0F7FSS5_9ACTN</name>
<reference evidence="3" key="1">
    <citation type="submission" date="2019-08" db="EMBL/GenBank/DDBJ databases">
        <title>Complete genome sequence of a mangrove-derived Streptomyces xiamenensis.</title>
        <authorList>
            <person name="Xu J."/>
        </authorList>
    </citation>
    <scope>NUCLEOTIDE SEQUENCE</scope>
    <source>
        <strain evidence="3">318</strain>
    </source>
</reference>
<dbReference type="RefSeq" id="WP_030724988.1">
    <property type="nucleotide sequence ID" value="NZ_CP009922.3"/>
</dbReference>
<dbReference type="Pfam" id="PF14258">
    <property type="entry name" value="DUF4350"/>
    <property type="match status" value="1"/>
</dbReference>
<dbReference type="AlphaFoldDB" id="A0A0F7FSS5"/>
<accession>A0A0F7FSS5</accession>
<keyword evidence="4" id="KW-1185">Reference proteome</keyword>
<evidence type="ECO:0000313" key="4">
    <source>
        <dbReference type="Proteomes" id="UP000034034"/>
    </source>
</evidence>
<organism evidence="3 4">
    <name type="scientific">Streptomyces xiamenensis</name>
    <dbReference type="NCBI Taxonomy" id="408015"/>
    <lineage>
        <taxon>Bacteria</taxon>
        <taxon>Bacillati</taxon>
        <taxon>Actinomycetota</taxon>
        <taxon>Actinomycetes</taxon>
        <taxon>Kitasatosporales</taxon>
        <taxon>Streptomycetaceae</taxon>
        <taxon>Streptomyces</taxon>
    </lineage>
</organism>
<keyword evidence="1" id="KW-0472">Membrane</keyword>
<dbReference type="Proteomes" id="UP000034034">
    <property type="component" value="Chromosome"/>
</dbReference>
<dbReference type="InterPro" id="IPR025646">
    <property type="entry name" value="DUF4350"/>
</dbReference>
<dbReference type="PATRIC" id="fig|408015.6.peg.1838"/>
<dbReference type="HOGENOM" id="CLU_037015_0_0_11"/>
<keyword evidence="1" id="KW-1133">Transmembrane helix</keyword>
<evidence type="ECO:0000259" key="2">
    <source>
        <dbReference type="Pfam" id="PF14258"/>
    </source>
</evidence>
<dbReference type="STRING" id="408015.SXIM_18030"/>
<keyword evidence="1" id="KW-0812">Transmembrane</keyword>
<evidence type="ECO:0000256" key="1">
    <source>
        <dbReference type="SAM" id="Phobius"/>
    </source>
</evidence>
<proteinExistence type="predicted"/>
<dbReference type="EMBL" id="CP009922">
    <property type="protein sequence ID" value="AKG43187.1"/>
    <property type="molecule type" value="Genomic_DNA"/>
</dbReference>
<feature type="transmembrane region" description="Helical" evidence="1">
    <location>
        <begin position="27"/>
        <end position="45"/>
    </location>
</feature>
<evidence type="ECO:0000313" key="3">
    <source>
        <dbReference type="EMBL" id="AKG43187.1"/>
    </source>
</evidence>
<feature type="domain" description="DUF4350" evidence="2">
    <location>
        <begin position="55"/>
        <end position="242"/>
    </location>
</feature>
<protein>
    <submittedName>
        <fullName evidence="3">Secreted protein</fullName>
    </submittedName>
</protein>
<gene>
    <name evidence="3" type="ORF">SXIM_18030</name>
</gene>
<dbReference type="KEGG" id="sxi:SXIM_18030"/>